<reference evidence="3" key="2">
    <citation type="submission" date="2020-09" db="EMBL/GenBank/DDBJ databases">
        <authorList>
            <person name="Sun Q."/>
            <person name="Kim S."/>
        </authorList>
    </citation>
    <scope>NUCLEOTIDE SEQUENCE</scope>
    <source>
        <strain evidence="3">KCTC 42249</strain>
    </source>
</reference>
<reference evidence="3" key="1">
    <citation type="journal article" date="2014" name="Int. J. Syst. Evol. Microbiol.">
        <title>Complete genome sequence of Corynebacterium casei LMG S-19264T (=DSM 44701T), isolated from a smear-ripened cheese.</title>
        <authorList>
            <consortium name="US DOE Joint Genome Institute (JGI-PGF)"/>
            <person name="Walter F."/>
            <person name="Albersmeier A."/>
            <person name="Kalinowski J."/>
            <person name="Ruckert C."/>
        </authorList>
    </citation>
    <scope>NUCLEOTIDE SEQUENCE</scope>
    <source>
        <strain evidence="3">KCTC 42249</strain>
    </source>
</reference>
<evidence type="ECO:0000313" key="4">
    <source>
        <dbReference type="Proteomes" id="UP000630142"/>
    </source>
</evidence>
<protein>
    <recommendedName>
        <fullName evidence="2">Hypervirulence associated protein TUDOR domain-containing protein</fullName>
    </recommendedName>
</protein>
<dbReference type="EMBL" id="BMZQ01000001">
    <property type="protein sequence ID" value="GHD11379.1"/>
    <property type="molecule type" value="Genomic_DNA"/>
</dbReference>
<dbReference type="InterPro" id="IPR021331">
    <property type="entry name" value="Hva1_TUDOR"/>
</dbReference>
<feature type="domain" description="Hypervirulence associated protein TUDOR" evidence="2">
    <location>
        <begin position="7"/>
        <end position="68"/>
    </location>
</feature>
<feature type="region of interest" description="Disordered" evidence="1">
    <location>
        <begin position="38"/>
        <end position="71"/>
    </location>
</feature>
<organism evidence="3 4">
    <name type="scientific">Tianweitania populi</name>
    <dbReference type="NCBI Taxonomy" id="1607949"/>
    <lineage>
        <taxon>Bacteria</taxon>
        <taxon>Pseudomonadati</taxon>
        <taxon>Pseudomonadota</taxon>
        <taxon>Alphaproteobacteria</taxon>
        <taxon>Hyphomicrobiales</taxon>
        <taxon>Phyllobacteriaceae</taxon>
        <taxon>Tianweitania</taxon>
    </lineage>
</organism>
<dbReference type="RefSeq" id="WP_189502769.1">
    <property type="nucleotide sequence ID" value="NZ_BMZQ01000001.1"/>
</dbReference>
<evidence type="ECO:0000256" key="1">
    <source>
        <dbReference type="SAM" id="MobiDB-lite"/>
    </source>
</evidence>
<evidence type="ECO:0000313" key="3">
    <source>
        <dbReference type="EMBL" id="GHD11379.1"/>
    </source>
</evidence>
<evidence type="ECO:0000259" key="2">
    <source>
        <dbReference type="Pfam" id="PF11160"/>
    </source>
</evidence>
<keyword evidence="4" id="KW-1185">Reference proteome</keyword>
<proteinExistence type="predicted"/>
<dbReference type="Proteomes" id="UP000630142">
    <property type="component" value="Unassembled WGS sequence"/>
</dbReference>
<name>A0A8J3DP40_9HYPH</name>
<accession>A0A8J3DP40</accession>
<dbReference type="AlphaFoldDB" id="A0A8J3DP40"/>
<dbReference type="Pfam" id="PF11160">
    <property type="entry name" value="Hva1_TUDOR"/>
    <property type="match status" value="1"/>
</dbReference>
<gene>
    <name evidence="3" type="ORF">GCM10016234_14450</name>
</gene>
<sequence length="71" mass="7905">MSKLAKGTKVEWKWGSNTAEGTVKESFEKPVQRTIKGTKVKRNASKEEPAYLVEQEDGGRALKSGSELHKE</sequence>
<comment type="caution">
    <text evidence="3">The sequence shown here is derived from an EMBL/GenBank/DDBJ whole genome shotgun (WGS) entry which is preliminary data.</text>
</comment>